<dbReference type="InterPro" id="IPR004501">
    <property type="entry name" value="PTS_EIIC_3"/>
</dbReference>
<feature type="transmembrane region" description="Helical" evidence="8">
    <location>
        <begin position="33"/>
        <end position="54"/>
    </location>
</feature>
<keyword evidence="4" id="KW-0762">Sugar transport</keyword>
<evidence type="ECO:0000256" key="2">
    <source>
        <dbReference type="ARBA" id="ARBA00022448"/>
    </source>
</evidence>
<evidence type="ECO:0000313" key="11">
    <source>
        <dbReference type="Proteomes" id="UP000503169"/>
    </source>
</evidence>
<feature type="transmembrane region" description="Helical" evidence="8">
    <location>
        <begin position="402"/>
        <end position="421"/>
    </location>
</feature>
<feature type="transmembrane region" description="Helical" evidence="8">
    <location>
        <begin position="143"/>
        <end position="163"/>
    </location>
</feature>
<feature type="transmembrane region" description="Helical" evidence="8">
    <location>
        <begin position="234"/>
        <end position="252"/>
    </location>
</feature>
<proteinExistence type="predicted"/>
<gene>
    <name evidence="10" type="primary">gmuC</name>
    <name evidence="10" type="ORF">HCY95_01238</name>
</gene>
<dbReference type="EMBL" id="CP050919">
    <property type="protein sequence ID" value="QIX58800.1"/>
    <property type="molecule type" value="Genomic_DNA"/>
</dbReference>
<dbReference type="Proteomes" id="UP000503169">
    <property type="component" value="Chromosome"/>
</dbReference>
<accession>A0AAJ4GFP8</accession>
<keyword evidence="6 8" id="KW-1133">Transmembrane helix</keyword>
<evidence type="ECO:0000259" key="9">
    <source>
        <dbReference type="PROSITE" id="PS51105"/>
    </source>
</evidence>
<evidence type="ECO:0000256" key="1">
    <source>
        <dbReference type="ARBA" id="ARBA00004651"/>
    </source>
</evidence>
<organism evidence="10 11">
    <name type="scientific">Limosilactobacillus fermentum</name>
    <name type="common">Lactobacillus fermentum</name>
    <dbReference type="NCBI Taxonomy" id="1613"/>
    <lineage>
        <taxon>Bacteria</taxon>
        <taxon>Bacillati</taxon>
        <taxon>Bacillota</taxon>
        <taxon>Bacilli</taxon>
        <taxon>Lactobacillales</taxon>
        <taxon>Lactobacillaceae</taxon>
        <taxon>Limosilactobacillus</taxon>
    </lineage>
</organism>
<dbReference type="InterPro" id="IPR003352">
    <property type="entry name" value="PTS_EIIC"/>
</dbReference>
<keyword evidence="3" id="KW-1003">Cell membrane</keyword>
<dbReference type="AlphaFoldDB" id="A0AAJ4GFP8"/>
<feature type="domain" description="PTS EIIC type-3" evidence="9">
    <location>
        <begin position="9"/>
        <end position="421"/>
    </location>
</feature>
<keyword evidence="5 8" id="KW-0812">Transmembrane</keyword>
<dbReference type="RefSeq" id="WP_262350294.1">
    <property type="nucleotide sequence ID" value="NZ_CP050919.1"/>
</dbReference>
<dbReference type="PROSITE" id="PS51105">
    <property type="entry name" value="PTS_EIIC_TYPE_3"/>
    <property type="match status" value="1"/>
</dbReference>
<feature type="transmembrane region" description="Helical" evidence="8">
    <location>
        <begin position="364"/>
        <end position="382"/>
    </location>
</feature>
<evidence type="ECO:0000256" key="6">
    <source>
        <dbReference type="ARBA" id="ARBA00022989"/>
    </source>
</evidence>
<evidence type="ECO:0000256" key="3">
    <source>
        <dbReference type="ARBA" id="ARBA00022475"/>
    </source>
</evidence>
<reference evidence="10 11" key="1">
    <citation type="submission" date="2020-04" db="EMBL/GenBank/DDBJ databases">
        <title>Novel strain L. Fermentum HFD1 producer antibacterial peptides.</title>
        <authorList>
            <person name="Ozhegov G.D."/>
            <person name="Pavlova A.S."/>
            <person name="Zhuravleva D.E."/>
            <person name="Gogoleva N.V."/>
            <person name="Shagimardanova E.I."/>
            <person name="Markelova M.I."/>
            <person name="Yarullina D.R."/>
            <person name="Kayumov A.R."/>
        </authorList>
    </citation>
    <scope>NUCLEOTIDE SEQUENCE [LARGE SCALE GENOMIC DNA]</scope>
    <source>
        <strain evidence="10 11">HFD1</strain>
    </source>
</reference>
<sequence>MIDAIVTPMIDAIVKRTVRYRQHSFIRVVRRTLAVIFPLALIGIIAQVLFIVFFSNDGYLYNVLSIGDWVPKVVLTKAQYSLLALSQVTIEMLTVYAAYGAARYTAQLYQIDDQVPGITGLVTSLLLSVRYTPNRGVSFDQNMMSYGSLLGGLLVGYLVGQIFRWLGKKNRLKPGQPIHTVDIEEQVAAYTRPILVIMLGALAINFVLNLVSYYSSYTQAAALMQSLSSGNTPFWLELLMVCLTTLLEWLGISGSYNFQLGTDSTEAMANLNYALAHHTAYGVPYPYLGSSLYNSFANFGGIGLALALLLAMAIVAHSYNEQRMVRANFLPVLFNRNTGLMVGLPVLLNPLYILPAVFLPMVNILIAAFAIFIHLIPTPVYWVPDGTPGPLVAYVGSNGNFVTLLFTLALLAFDVWVYIPFVRLSLAVEGRIREIDAKEDHKDV</sequence>
<keyword evidence="2" id="KW-0813">Transport</keyword>
<dbReference type="GO" id="GO:0005886">
    <property type="term" value="C:plasma membrane"/>
    <property type="evidence" value="ECO:0007669"/>
    <property type="project" value="UniProtKB-SubCell"/>
</dbReference>
<name>A0AAJ4GFP8_LIMFE</name>
<comment type="subcellular location">
    <subcellularLocation>
        <location evidence="1">Cell membrane</location>
        <topology evidence="1">Multi-pass membrane protein</topology>
    </subcellularLocation>
</comment>
<keyword evidence="7 8" id="KW-0472">Membrane</keyword>
<dbReference type="InterPro" id="IPR051088">
    <property type="entry name" value="PTS_Sugar-EIIC/EIIB"/>
</dbReference>
<evidence type="ECO:0000256" key="4">
    <source>
        <dbReference type="ARBA" id="ARBA00022597"/>
    </source>
</evidence>
<dbReference type="PANTHER" id="PTHR33989">
    <property type="match status" value="1"/>
</dbReference>
<dbReference type="GO" id="GO:0008982">
    <property type="term" value="F:protein-N(PI)-phosphohistidine-sugar phosphotransferase activity"/>
    <property type="evidence" value="ECO:0007669"/>
    <property type="project" value="InterPro"/>
</dbReference>
<protein>
    <submittedName>
        <fullName evidence="10">PTS system oligo-beta-mannoside-specific EIIC component</fullName>
    </submittedName>
</protein>
<evidence type="ECO:0000313" key="10">
    <source>
        <dbReference type="EMBL" id="QIX58800.1"/>
    </source>
</evidence>
<feature type="transmembrane region" description="Helical" evidence="8">
    <location>
        <begin position="194"/>
        <end position="214"/>
    </location>
</feature>
<feature type="transmembrane region" description="Helical" evidence="8">
    <location>
        <begin position="80"/>
        <end position="102"/>
    </location>
</feature>
<feature type="transmembrane region" description="Helical" evidence="8">
    <location>
        <begin position="296"/>
        <end position="319"/>
    </location>
</feature>
<dbReference type="Pfam" id="PF02378">
    <property type="entry name" value="PTS_EIIC"/>
    <property type="match status" value="1"/>
</dbReference>
<evidence type="ECO:0000256" key="5">
    <source>
        <dbReference type="ARBA" id="ARBA00022692"/>
    </source>
</evidence>
<dbReference type="GO" id="GO:0009401">
    <property type="term" value="P:phosphoenolpyruvate-dependent sugar phosphotransferase system"/>
    <property type="evidence" value="ECO:0007669"/>
    <property type="project" value="InterPro"/>
</dbReference>
<dbReference type="PANTHER" id="PTHR33989:SF4">
    <property type="entry name" value="PTS SYSTEM N,N'-DIACETYLCHITOBIOSE-SPECIFIC EIIC COMPONENT"/>
    <property type="match status" value="1"/>
</dbReference>
<evidence type="ECO:0000256" key="8">
    <source>
        <dbReference type="SAM" id="Phobius"/>
    </source>
</evidence>
<evidence type="ECO:0000256" key="7">
    <source>
        <dbReference type="ARBA" id="ARBA00023136"/>
    </source>
</evidence>